<protein>
    <recommendedName>
        <fullName evidence="3">Peptidase A1 domain-containing protein</fullName>
    </recommendedName>
</protein>
<dbReference type="InterPro" id="IPR033121">
    <property type="entry name" value="PEPTIDASE_A1"/>
</dbReference>
<gene>
    <name evidence="4" type="ORF">FOZ62_023306</name>
</gene>
<proteinExistence type="inferred from homology"/>
<feature type="domain" description="Peptidase A1" evidence="3">
    <location>
        <begin position="1"/>
        <end position="299"/>
    </location>
</feature>
<dbReference type="PROSITE" id="PS00141">
    <property type="entry name" value="ASP_PROTEASE"/>
    <property type="match status" value="1"/>
</dbReference>
<dbReference type="Gene3D" id="2.40.70.10">
    <property type="entry name" value="Acid Proteases"/>
    <property type="match status" value="1"/>
</dbReference>
<dbReference type="Proteomes" id="UP000574390">
    <property type="component" value="Unassembled WGS sequence"/>
</dbReference>
<dbReference type="Pfam" id="PF00026">
    <property type="entry name" value="Asp"/>
    <property type="match status" value="1"/>
</dbReference>
<dbReference type="AlphaFoldDB" id="A0A7J6UEM4"/>
<evidence type="ECO:0000256" key="2">
    <source>
        <dbReference type="SAM" id="MobiDB-lite"/>
    </source>
</evidence>
<accession>A0A7J6UEM4</accession>
<dbReference type="InterPro" id="IPR034164">
    <property type="entry name" value="Pepsin-like_dom"/>
</dbReference>
<dbReference type="InterPro" id="IPR001969">
    <property type="entry name" value="Aspartic_peptidase_AS"/>
</dbReference>
<evidence type="ECO:0000313" key="5">
    <source>
        <dbReference type="Proteomes" id="UP000574390"/>
    </source>
</evidence>
<comment type="similarity">
    <text evidence="1">Belongs to the peptidase A1 family.</text>
</comment>
<dbReference type="SUPFAM" id="SSF50630">
    <property type="entry name" value="Acid proteases"/>
    <property type="match status" value="1"/>
</dbReference>
<reference evidence="4 5" key="1">
    <citation type="submission" date="2020-04" db="EMBL/GenBank/DDBJ databases">
        <title>Perkinsus olseni comparative genomics.</title>
        <authorList>
            <person name="Bogema D.R."/>
        </authorList>
    </citation>
    <scope>NUCLEOTIDE SEQUENCE [LARGE SCALE GENOMIC DNA]</scope>
    <source>
        <strain evidence="4">ATCC PRA-205</strain>
    </source>
</reference>
<dbReference type="PROSITE" id="PS51767">
    <property type="entry name" value="PEPTIDASE_A1"/>
    <property type="match status" value="1"/>
</dbReference>
<evidence type="ECO:0000256" key="1">
    <source>
        <dbReference type="ARBA" id="ARBA00007447"/>
    </source>
</evidence>
<dbReference type="PANTHER" id="PTHR47965">
    <property type="entry name" value="ASPARTYL PROTEASE-RELATED"/>
    <property type="match status" value="1"/>
</dbReference>
<dbReference type="GO" id="GO:0006508">
    <property type="term" value="P:proteolysis"/>
    <property type="evidence" value="ECO:0007669"/>
    <property type="project" value="InterPro"/>
</dbReference>
<evidence type="ECO:0000313" key="4">
    <source>
        <dbReference type="EMBL" id="KAF4755700.1"/>
    </source>
</evidence>
<organism evidence="4 5">
    <name type="scientific">Perkinsus olseni</name>
    <name type="common">Perkinsus atlanticus</name>
    <dbReference type="NCBI Taxonomy" id="32597"/>
    <lineage>
        <taxon>Eukaryota</taxon>
        <taxon>Sar</taxon>
        <taxon>Alveolata</taxon>
        <taxon>Perkinsozoa</taxon>
        <taxon>Perkinsea</taxon>
        <taxon>Perkinsida</taxon>
        <taxon>Perkinsidae</taxon>
        <taxon>Perkinsus</taxon>
    </lineage>
</organism>
<comment type="caution">
    <text evidence="4">The sequence shown here is derived from an EMBL/GenBank/DDBJ whole genome shotgun (WGS) entry which is preliminary data.</text>
</comment>
<name>A0A7J6UEM4_PEROL</name>
<dbReference type="GO" id="GO:0005576">
    <property type="term" value="C:extracellular region"/>
    <property type="evidence" value="ECO:0007669"/>
    <property type="project" value="TreeGrafter"/>
</dbReference>
<dbReference type="CDD" id="cd05471">
    <property type="entry name" value="pepsin_like"/>
    <property type="match status" value="1"/>
</dbReference>
<dbReference type="EMBL" id="JABANM010000582">
    <property type="protein sequence ID" value="KAF4755700.1"/>
    <property type="molecule type" value="Genomic_DNA"/>
</dbReference>
<dbReference type="InterPro" id="IPR021109">
    <property type="entry name" value="Peptidase_aspartic_dom_sf"/>
</dbReference>
<dbReference type="PANTHER" id="PTHR47965:SF101">
    <property type="entry name" value="HYPOTHETICAL ASPARTYL PROTEASE (EUROFUNG)-RELATED"/>
    <property type="match status" value="1"/>
</dbReference>
<feature type="region of interest" description="Disordered" evidence="2">
    <location>
        <begin position="59"/>
        <end position="87"/>
    </location>
</feature>
<evidence type="ECO:0000259" key="3">
    <source>
        <dbReference type="PROSITE" id="PS51767"/>
    </source>
</evidence>
<dbReference type="GO" id="GO:0004190">
    <property type="term" value="F:aspartic-type endopeptidase activity"/>
    <property type="evidence" value="ECO:0007669"/>
    <property type="project" value="InterPro"/>
</dbReference>
<dbReference type="InterPro" id="IPR001461">
    <property type="entry name" value="Aspartic_peptidase_A1"/>
</dbReference>
<sequence length="304" mass="33413">MGRMIHSSHFWATLQPCTPHQPTKTIVYEDDVKVRVFQHKAKLFESYLPSLELTFGLMINQDPPPTDSSPTSSLGLAPDQGDENSPSLVKQLRSRGVIGSTTFALYLSLCGQSSFSGGLILGGGDPSLYKHPLQFVKFTESSLGEYFVTKINEVFVNLGTLQVGGAHITIGINEDLLLDTGTNFLYVSQLYYDAIIRDIQAQANKAAGTTVDIKFDSSRNVWTFSCRYMPTLPPLVFGLGTKGAVPLKLSYLSYARNDQGSCYLIIKKQDDDDSWTLPGSSIIGNYFEFQPDLGRVGIAQVSSR</sequence>